<evidence type="ECO:0000313" key="3">
    <source>
        <dbReference type="Proteomes" id="UP000186817"/>
    </source>
</evidence>
<reference evidence="2 3" key="1">
    <citation type="submission" date="2016-02" db="EMBL/GenBank/DDBJ databases">
        <title>Genome analysis of coral dinoflagellate symbionts highlights evolutionary adaptations to a symbiotic lifestyle.</title>
        <authorList>
            <person name="Aranda M."/>
            <person name="Li Y."/>
            <person name="Liew Y.J."/>
            <person name="Baumgarten S."/>
            <person name="Simakov O."/>
            <person name="Wilson M."/>
            <person name="Piel J."/>
            <person name="Ashoor H."/>
            <person name="Bougouffa S."/>
            <person name="Bajic V.B."/>
            <person name="Ryu T."/>
            <person name="Ravasi T."/>
            <person name="Bayer T."/>
            <person name="Micklem G."/>
            <person name="Kim H."/>
            <person name="Bhak J."/>
            <person name="Lajeunesse T.C."/>
            <person name="Voolstra C.R."/>
        </authorList>
    </citation>
    <scope>NUCLEOTIDE SEQUENCE [LARGE SCALE GENOMIC DNA]</scope>
    <source>
        <strain evidence="2 3">CCMP2467</strain>
    </source>
</reference>
<dbReference type="InterPro" id="IPR053931">
    <property type="entry name" value="RapZ_C"/>
</dbReference>
<gene>
    <name evidence="2" type="ORF">AK812_SmicGene44396</name>
</gene>
<comment type="caution">
    <text evidence="2">The sequence shown here is derived from an EMBL/GenBank/DDBJ whole genome shotgun (WGS) entry which is preliminary data.</text>
</comment>
<dbReference type="Pfam" id="PF22740">
    <property type="entry name" value="PapZ_C"/>
    <property type="match status" value="1"/>
</dbReference>
<dbReference type="EMBL" id="LSRX01002292">
    <property type="protein sequence ID" value="OLP75760.1"/>
    <property type="molecule type" value="Genomic_DNA"/>
</dbReference>
<sequence length="871" mass="98314">MFADGSYCRAIFELMVNYDNLTAKRSKGGTQWVSKPEGVSVTGVWIVVNAPPDKGEEFMEAWDPFLEVRPDDKPAVDGVVNDQNLDWRGGQAPRVWSMCDGAHIAVLGDDFQLAGGIDPASPEEEWRWGEHEAAEEEDTEKEVQIVSYGINYQTGPGADIYVDLRDLRASGYDRRASEHLGNRPPKRPSGLVPEARMAVEGSMEAQRIMQAVLDHIEGFSAKQHPKPVWVAVNCSWGKHRSVAFVEMLRFALEQDWWPEQWDSENCLKFVARGSPEASTLVSDRTKDPIFSMFASQNMLREEKKPSEDCTLRVFILAMSLTYFVALAEVQAARVMERKVPKGVMQASRDLQFALRADAKVHCQPGILPDDTAANGLTLVDCGDGKLASEDTIFLVSGYDFKAPENYPKDAAQGREALFDGLCWKLLPTSRSYFLGYFGGSSNKTRHKGPPFYGTQMWAVRQDYLKILHEDMKWRQVRSDIDMYLMFKVPVQRKICYSSTSLAGQGGHVSDCNVAGAHKATWTVPMVNIHDVEELPLQPVCREPMWKGYVGRECNRLVCIRMGNATYTPNPKDVDHEKGIYLLLPQDELTSVLRHPVTAALYLREWCLPFFQENSVADCLNMLHDLKSIDDRLDMDTQWLAAKLSGRDLVPPGNDRHFLNANDEMVELVHAATPQKPIIKEYLLHKIEELPGCISSSRGRTTKLQTFVGAVDHSSLKLFKPLGHNSFEKLQINWAKLKQSMNRCGGFESFGNWTEWTCPFDLKYVMQSCDGNAFRDYTAFYRQHCTARGNTDAFLRPVADTVQESVELEKLRLYAAQGNDRRQELLEAYIHRHATMGCLDADGQSVIEVEYYTQPPYGRLLARGIAGQKLTK</sequence>
<evidence type="ECO:0000259" key="1">
    <source>
        <dbReference type="Pfam" id="PF22740"/>
    </source>
</evidence>
<organism evidence="2 3">
    <name type="scientific">Symbiodinium microadriaticum</name>
    <name type="common">Dinoflagellate</name>
    <name type="synonym">Zooxanthella microadriatica</name>
    <dbReference type="NCBI Taxonomy" id="2951"/>
    <lineage>
        <taxon>Eukaryota</taxon>
        <taxon>Sar</taxon>
        <taxon>Alveolata</taxon>
        <taxon>Dinophyceae</taxon>
        <taxon>Suessiales</taxon>
        <taxon>Symbiodiniaceae</taxon>
        <taxon>Symbiodinium</taxon>
    </lineage>
</organism>
<dbReference type="AlphaFoldDB" id="A0A1Q9BYT6"/>
<evidence type="ECO:0000313" key="2">
    <source>
        <dbReference type="EMBL" id="OLP75760.1"/>
    </source>
</evidence>
<keyword evidence="3" id="KW-1185">Reference proteome</keyword>
<protein>
    <recommendedName>
        <fullName evidence="1">RapZ C-terminal domain-containing protein</fullName>
    </recommendedName>
</protein>
<dbReference type="Proteomes" id="UP000186817">
    <property type="component" value="Unassembled WGS sequence"/>
</dbReference>
<proteinExistence type="predicted"/>
<accession>A0A1Q9BYT6</accession>
<dbReference type="OrthoDB" id="406071at2759"/>
<name>A0A1Q9BYT6_SYMMI</name>
<feature type="domain" description="RapZ C-terminal" evidence="1">
    <location>
        <begin position="142"/>
        <end position="255"/>
    </location>
</feature>